<comment type="caution">
    <text evidence="1">The sequence shown here is derived from an EMBL/GenBank/DDBJ whole genome shotgun (WGS) entry which is preliminary data.</text>
</comment>
<keyword evidence="2" id="KW-1185">Reference proteome</keyword>
<protein>
    <submittedName>
        <fullName evidence="1">DUF3095 domain-containing protein</fullName>
    </submittedName>
</protein>
<dbReference type="Proteomes" id="UP000641646">
    <property type="component" value="Unassembled WGS sequence"/>
</dbReference>
<evidence type="ECO:0000313" key="1">
    <source>
        <dbReference type="EMBL" id="MBD2183321.1"/>
    </source>
</evidence>
<gene>
    <name evidence="1" type="ORF">H6G03_20020</name>
</gene>
<sequence length="393" mass="43621">MSAETFYADLPSLENFLDITDFRNFVSVPQDWLIIVTDIAGSTKAIESGRYKDVNLIGAASIVAILNIAKNIDIPFVFGGDGATILIPPTLLSAVQGALLATRHLAKNEFDFDLRIGIVPGYVVIERHYDVKVAKVKISENYTQAVFTGGGLAYANDLVKNAATADIYRLHNVVGSSQADFSGLECRWQDIPSKHGEIVSLLVMAISDDLVEISSVYKDVLHIIKEIYGEEADLHPVSAESLNLSFNENKLFKEVNLRSQSGSWLARQIYLSKIKLENYLGAFLMGFKVKTRDTDWGNYKQNLIAATDYKKFDDMLRMVIAGNTLQSEKLTKSLDNLYKEGKLVYGLHISDRAIMTCLVFERNGRQVHFVDGADGGYALAAKAMKSRMKSGFY</sequence>
<dbReference type="InterPro" id="IPR021445">
    <property type="entry name" value="DUF3095"/>
</dbReference>
<proteinExistence type="predicted"/>
<dbReference type="Pfam" id="PF11294">
    <property type="entry name" value="DUF3095"/>
    <property type="match status" value="1"/>
</dbReference>
<organism evidence="1 2">
    <name type="scientific">Aerosakkonema funiforme FACHB-1375</name>
    <dbReference type="NCBI Taxonomy" id="2949571"/>
    <lineage>
        <taxon>Bacteria</taxon>
        <taxon>Bacillati</taxon>
        <taxon>Cyanobacteriota</taxon>
        <taxon>Cyanophyceae</taxon>
        <taxon>Oscillatoriophycideae</taxon>
        <taxon>Aerosakkonematales</taxon>
        <taxon>Aerosakkonemataceae</taxon>
        <taxon>Aerosakkonema</taxon>
    </lineage>
</organism>
<evidence type="ECO:0000313" key="2">
    <source>
        <dbReference type="Proteomes" id="UP000641646"/>
    </source>
</evidence>
<reference evidence="1" key="1">
    <citation type="journal article" date="2015" name="ISME J.">
        <title>Draft Genome Sequence of Streptomyces incarnatus NRRL8089, which Produces the Nucleoside Antibiotic Sinefungin.</title>
        <authorList>
            <person name="Oshima K."/>
            <person name="Hattori M."/>
            <person name="Shimizu H."/>
            <person name="Fukuda K."/>
            <person name="Nemoto M."/>
            <person name="Inagaki K."/>
            <person name="Tamura T."/>
        </authorList>
    </citation>
    <scope>NUCLEOTIDE SEQUENCE</scope>
    <source>
        <strain evidence="1">FACHB-1375</strain>
    </source>
</reference>
<dbReference type="AlphaFoldDB" id="A0A926ZJU8"/>
<dbReference type="RefSeq" id="WP_190467399.1">
    <property type="nucleotide sequence ID" value="NZ_JACJPW010000052.1"/>
</dbReference>
<accession>A0A926ZJU8</accession>
<reference evidence="1" key="2">
    <citation type="submission" date="2020-08" db="EMBL/GenBank/DDBJ databases">
        <authorList>
            <person name="Chen M."/>
            <person name="Teng W."/>
            <person name="Zhao L."/>
            <person name="Hu C."/>
            <person name="Zhou Y."/>
            <person name="Han B."/>
            <person name="Song L."/>
            <person name="Shu W."/>
        </authorList>
    </citation>
    <scope>NUCLEOTIDE SEQUENCE</scope>
    <source>
        <strain evidence="1">FACHB-1375</strain>
    </source>
</reference>
<name>A0A926ZJU8_9CYAN</name>
<dbReference type="EMBL" id="JACJPW010000052">
    <property type="protein sequence ID" value="MBD2183321.1"/>
    <property type="molecule type" value="Genomic_DNA"/>
</dbReference>